<dbReference type="EMBL" id="AOJG01000028">
    <property type="protein sequence ID" value="EMA59613.1"/>
    <property type="molecule type" value="Genomic_DNA"/>
</dbReference>
<protein>
    <submittedName>
        <fullName evidence="3">Uncharacterized protein</fullName>
    </submittedName>
</protein>
<keyword evidence="1" id="KW-0175">Coiled coil</keyword>
<proteinExistence type="predicted"/>
<reference evidence="3 4" key="1">
    <citation type="journal article" date="2014" name="PLoS Genet.">
        <title>Phylogenetically driven sequencing of extremely halophilic archaea reveals strategies for static and dynamic osmo-response.</title>
        <authorList>
            <person name="Becker E.A."/>
            <person name="Seitzer P.M."/>
            <person name="Tritt A."/>
            <person name="Larsen D."/>
            <person name="Krusor M."/>
            <person name="Yao A.I."/>
            <person name="Wu D."/>
            <person name="Madern D."/>
            <person name="Eisen J.A."/>
            <person name="Darling A.E."/>
            <person name="Facciotti M.T."/>
        </authorList>
    </citation>
    <scope>NUCLEOTIDE SEQUENCE [LARGE SCALE GENOMIC DNA]</scope>
    <source>
        <strain evidence="3 4">DSM 21995</strain>
    </source>
</reference>
<feature type="region of interest" description="Disordered" evidence="2">
    <location>
        <begin position="31"/>
        <end position="58"/>
    </location>
</feature>
<organism evidence="3 4">
    <name type="scientific">Halorubrum lipolyticum DSM 21995</name>
    <dbReference type="NCBI Taxonomy" id="1227482"/>
    <lineage>
        <taxon>Archaea</taxon>
        <taxon>Methanobacteriati</taxon>
        <taxon>Methanobacteriota</taxon>
        <taxon>Stenosarchaea group</taxon>
        <taxon>Halobacteria</taxon>
        <taxon>Halobacteriales</taxon>
        <taxon>Haloferacaceae</taxon>
        <taxon>Halorubrum</taxon>
    </lineage>
</organism>
<evidence type="ECO:0000313" key="4">
    <source>
        <dbReference type="Proteomes" id="UP000011650"/>
    </source>
</evidence>
<feature type="coiled-coil region" evidence="1">
    <location>
        <begin position="65"/>
        <end position="92"/>
    </location>
</feature>
<keyword evidence="4" id="KW-1185">Reference proteome</keyword>
<sequence>MPGIEMLLAGVGVGMTAPVAGYAAGVWPFNRGTEQEQTTTEEATEDETAEATSERDEELNVRIQSRQAARSLDQAEAQLQSFREAYKKLMQQGAATTSESARKVFAIKARAVKFKAQVQNLQRMKALKELCAWTVAGAQSEIEGMIEEMDLESNALEMIDSDPQEIQSEIDRLQASIERDMEELDDVFAAGNGVDVGQSSMPTVEEQQLMNEIADGDMDIEDVDLDVDEDHSEVSQAALAATEAATVETPELDIDLDMGSDDFAAGAVQSD</sequence>
<accession>M0NPS3</accession>
<dbReference type="PATRIC" id="fig|1227482.3.peg.1979"/>
<name>M0NPS3_9EURY</name>
<gene>
    <name evidence="3" type="ORF">C469_09826</name>
</gene>
<dbReference type="Proteomes" id="UP000011650">
    <property type="component" value="Unassembled WGS sequence"/>
</dbReference>
<evidence type="ECO:0000256" key="1">
    <source>
        <dbReference type="SAM" id="Coils"/>
    </source>
</evidence>
<dbReference type="AlphaFoldDB" id="M0NPS3"/>
<evidence type="ECO:0000256" key="2">
    <source>
        <dbReference type="SAM" id="MobiDB-lite"/>
    </source>
</evidence>
<evidence type="ECO:0000313" key="3">
    <source>
        <dbReference type="EMBL" id="EMA59613.1"/>
    </source>
</evidence>
<comment type="caution">
    <text evidence="3">The sequence shown here is derived from an EMBL/GenBank/DDBJ whole genome shotgun (WGS) entry which is preliminary data.</text>
</comment>